<evidence type="ECO:0000256" key="1">
    <source>
        <dbReference type="ARBA" id="ARBA00000382"/>
    </source>
</evidence>
<dbReference type="GeneID" id="88175719"/>
<feature type="compositionally biased region" description="Polar residues" evidence="9">
    <location>
        <begin position="946"/>
        <end position="972"/>
    </location>
</feature>
<feature type="compositionally biased region" description="Low complexity" evidence="9">
    <location>
        <begin position="736"/>
        <end position="751"/>
    </location>
</feature>
<dbReference type="GO" id="GO:0052861">
    <property type="term" value="F:endo-1,3(4)-beta-glucanase activity"/>
    <property type="evidence" value="ECO:0007669"/>
    <property type="project" value="InterPro"/>
</dbReference>
<comment type="similarity">
    <text evidence="2">Belongs to the glycosyl hydrolase 81 family.</text>
</comment>
<evidence type="ECO:0000256" key="3">
    <source>
        <dbReference type="ARBA" id="ARBA00012780"/>
    </source>
</evidence>
<dbReference type="GO" id="GO:0071555">
    <property type="term" value="P:cell wall organization"/>
    <property type="evidence" value="ECO:0007669"/>
    <property type="project" value="UniProtKB-KW"/>
</dbReference>
<dbReference type="PANTHER" id="PTHR31983">
    <property type="entry name" value="ENDO-1,3(4)-BETA-GLUCANASE 1"/>
    <property type="match status" value="1"/>
</dbReference>
<accession>A0AAX4HF91</accession>
<feature type="signal peptide" evidence="10">
    <location>
        <begin position="1"/>
        <end position="16"/>
    </location>
</feature>
<evidence type="ECO:0000256" key="7">
    <source>
        <dbReference type="ARBA" id="ARBA00023316"/>
    </source>
</evidence>
<gene>
    <name evidence="13" type="ORF">PUMCH_004659</name>
</gene>
<evidence type="ECO:0000256" key="4">
    <source>
        <dbReference type="ARBA" id="ARBA00022801"/>
    </source>
</evidence>
<keyword evidence="10" id="KW-0732">Signal</keyword>
<feature type="domain" description="Glycosyl hydrolase family 81 N-terminal" evidence="11">
    <location>
        <begin position="1055"/>
        <end position="1374"/>
    </location>
</feature>
<dbReference type="RefSeq" id="XP_062879656.1">
    <property type="nucleotide sequence ID" value="XM_063023586.1"/>
</dbReference>
<keyword evidence="14" id="KW-1185">Reference proteome</keyword>
<feature type="region of interest" description="Disordered" evidence="9">
    <location>
        <begin position="314"/>
        <end position="405"/>
    </location>
</feature>
<keyword evidence="4" id="KW-0378">Hydrolase</keyword>
<dbReference type="InterPro" id="IPR005200">
    <property type="entry name" value="Endo-beta-glucanase"/>
</dbReference>
<feature type="compositionally biased region" description="Low complexity" evidence="9">
    <location>
        <begin position="977"/>
        <end position="1002"/>
    </location>
</feature>
<feature type="region of interest" description="Disordered" evidence="9">
    <location>
        <begin position="509"/>
        <end position="582"/>
    </location>
</feature>
<comment type="catalytic activity">
    <reaction evidence="1">
        <text>Hydrolysis of (1-&gt;3)-beta-D-glucosidic linkages in (1-&gt;3)-beta-D-glucans.</text>
        <dbReference type="EC" id="3.2.1.39"/>
    </reaction>
</comment>
<dbReference type="PANTHER" id="PTHR31983:SF20">
    <property type="entry name" value="GLUCAN ENDO-1,3-BETA-D-GLUCOSIDASE 1"/>
    <property type="match status" value="1"/>
</dbReference>
<dbReference type="KEGG" id="asau:88175719"/>
<evidence type="ECO:0000313" key="13">
    <source>
        <dbReference type="EMBL" id="WPK27278.1"/>
    </source>
</evidence>
<feature type="chain" id="PRO_5043690991" description="glucan endo-1,3-beta-D-glucosidase" evidence="10">
    <location>
        <begin position="17"/>
        <end position="1750"/>
    </location>
</feature>
<dbReference type="GO" id="GO:0042973">
    <property type="term" value="F:glucan endo-1,3-beta-D-glucosidase activity"/>
    <property type="evidence" value="ECO:0007669"/>
    <property type="project" value="UniProtKB-EC"/>
</dbReference>
<evidence type="ECO:0000313" key="14">
    <source>
        <dbReference type="Proteomes" id="UP001338582"/>
    </source>
</evidence>
<sequence>MNLAFVLLLFTSLAAGLSFPSRATSSGLVSQIGSLTEKSSTESNENSNFDSLSSLTVSLSSIPTIADATIPLVIVYVTPLDCIVPSATQTGCSGSRCAHGSGSAAVPQHTDHCITMGDSKFCKNAETPRAGEPTTTSTIFQTVLVTKTTPSTSCNMIFCSTMMLTTVVPTTILSTLNGFNEAEKIGEKPNHKGNPNFHDTQNLVDSCKGNNCETFALQISVVPSTSKIIISATNTLQTTQPERIRLDGAIVSGLDLTSVDIDSNSRTREASHKLCPESIKCLDTKTLQPSMSKSEQVLPKLSSIAGFEHGAAEINDAPTPIRQDNKVNADLGLPHPEVCDEDKCSDSGVPGENMTNPQGHKISSDSPNDRNRKTNDLTPHESVIRKEDGSKQNPQTELIDATPKELNENLTSFPDKIESGKESQVGSKTFRNIPPEAKANAQNAKTKDIEHKDKNTSDIPLANYSLEPGVCSDLGTECSHSILIESKKEAIVNTAISSSIHITVNPELTSLSSSSQPSSKRMHPVAIASETRSDSIESSAVSAPGKVDSNKPDTKDDSSVPSRAENDAPQKKKPRPPKITLPPYTLEDVEKLENDIKKGENGANGFSFNFDLDLDIDGPEVHIHEPGFDVPSVPDINVQKESDVKSKQFDVTISAPLFKSFSNSTILSLSSLSAAFAVPSEKHSVTSSIRQHSSHYVSETSAPESFVGINTSKTSSRPSLSLQTYGRQSLSAYLSKSKISSKSHSSDQSSSRTVRTLRSNGPNVPRVSSIQLLPSSSYRISKSSFLSSISHYNSSKAEKGLKFTNRHLSGSSVSLDVSIKHVSPGTSAPSLQSSSKANVALKYSSSSVTPKAAFTSSLIVRPSSSNSLAASIKWSDSKASRKAHSSTSLKKSLASGFSKFPGIADVSTPKIHSSNSQSSLYHRFPYTPSSSGISSKFSSATSSIIPQASSKRSSSTGGVQRLASSVKSNSPSKPHISTKMTKTSSSSSVLSRSSTASSSSSSGFTGQRVYEVKWHQVKIVRQLPRQNKAPDLFREIDDVRPTDIFTPRSLTVEIPKNVENYSEPVQTNKFYGNLLVGTQKNVTFTHPYAFYWDDESHFGYGVQRTVEEKVTTGPPSGTGGSEFLTNPLKMPDIYFSATSMNSENNHLTVTDPRAMSVVVNLHPKPEDMDENFIEMPLVQGMAFATAVYHGNLIPRLSTSESIISLVKENVGTHRPRVQQYRAKFSSGNEWLLFATLPEDNIPFELTIKDNKIVGSKSVDNLIIQAAAAPEDTFHDGFYHQSAGQYLVDADVSGKADGKDATYEINYVTKGLLLFETPLVFALPHHLESMDKDTKRANVGIQLPSATKGTMSAFLTPNLKFIENLNLDVQWGPWKEGMGLAAKYAKEQLEDIKDAAVEEISNIDIRNAITQIKDVYNRGKSLDKYAQILYVLNDVVEDVDLSKQLHKALDETFDDLRNNKIKNELHFDTTWGGITPSLQHNNIKNQISKLENKLFDDHHSNYGFYVHAAAVMAHVDKTGEFLRKNKDWINALVKDVANPIDDDFFPKSRLFDWYHGHSWASGLLEDKDAKDQVSSSEDYNFSYAMKLWGQVIKDAAMEMRGDLMLQIQKRAMNLYFLLEDNNKIMNSAIIPNKVAGSLHENKIEYNSNLGDWRKLIHGINMSPITPASGIIRNLNFVKQEWEQLLDKMEVNDGWAGVMQMNRALYDAKSAYNFFSGSDFKSDFLDVGQSKTWALTYTAALANAEDIIDFMD</sequence>
<proteinExistence type="inferred from homology"/>
<reference evidence="13 14" key="1">
    <citation type="submission" date="2023-10" db="EMBL/GenBank/DDBJ databases">
        <title>Draft Genome Sequence of Candida saopaulonensis from a very Premature Infant with Sepsis.</title>
        <authorList>
            <person name="Ning Y."/>
            <person name="Dai R."/>
            <person name="Xiao M."/>
            <person name="Xu Y."/>
            <person name="Yan Q."/>
            <person name="Zhang L."/>
        </authorList>
    </citation>
    <scope>NUCLEOTIDE SEQUENCE [LARGE SCALE GENOMIC DNA]</scope>
    <source>
        <strain evidence="13 14">19XY460</strain>
    </source>
</reference>
<protein>
    <recommendedName>
        <fullName evidence="3">glucan endo-1,3-beta-D-glucosidase</fullName>
        <ecNumber evidence="3">3.2.1.39</ecNumber>
    </recommendedName>
</protein>
<feature type="compositionally biased region" description="Polar residues" evidence="9">
    <location>
        <begin position="752"/>
        <end position="766"/>
    </location>
</feature>
<feature type="region of interest" description="Disordered" evidence="9">
    <location>
        <begin position="736"/>
        <end position="766"/>
    </location>
</feature>
<evidence type="ECO:0000256" key="8">
    <source>
        <dbReference type="ARBA" id="ARBA00023326"/>
    </source>
</evidence>
<keyword evidence="5" id="KW-0119">Carbohydrate metabolism</keyword>
<keyword evidence="6" id="KW-0326">Glycosidase</keyword>
<feature type="domain" description="Glycosyl hydrolase family 81 C-terminal" evidence="12">
    <location>
        <begin position="1383"/>
        <end position="1733"/>
    </location>
</feature>
<dbReference type="Pfam" id="PF03639">
    <property type="entry name" value="Glyco_hydro_81"/>
    <property type="match status" value="1"/>
</dbReference>
<feature type="region of interest" description="Disordered" evidence="9">
    <location>
        <begin position="944"/>
        <end position="1003"/>
    </location>
</feature>
<evidence type="ECO:0000259" key="12">
    <source>
        <dbReference type="Pfam" id="PF17652"/>
    </source>
</evidence>
<dbReference type="Gene3D" id="2.70.98.30">
    <property type="entry name" value="Golgi alpha-mannosidase II, domain 4"/>
    <property type="match status" value="1"/>
</dbReference>
<feature type="compositionally biased region" description="Basic and acidic residues" evidence="9">
    <location>
        <begin position="367"/>
        <end position="390"/>
    </location>
</feature>
<keyword evidence="7" id="KW-0961">Cell wall biogenesis/degradation</keyword>
<dbReference type="InterPro" id="IPR040720">
    <property type="entry name" value="GH81_C"/>
</dbReference>
<dbReference type="GO" id="GO:0000272">
    <property type="term" value="P:polysaccharide catabolic process"/>
    <property type="evidence" value="ECO:0007669"/>
    <property type="project" value="UniProtKB-KW"/>
</dbReference>
<evidence type="ECO:0000256" key="10">
    <source>
        <dbReference type="SAM" id="SignalP"/>
    </source>
</evidence>
<feature type="compositionally biased region" description="Basic and acidic residues" evidence="9">
    <location>
        <begin position="548"/>
        <end position="570"/>
    </location>
</feature>
<keyword evidence="8" id="KW-0624">Polysaccharide degradation</keyword>
<dbReference type="Pfam" id="PF17652">
    <property type="entry name" value="Glyco_hydro81C"/>
    <property type="match status" value="1"/>
</dbReference>
<dbReference type="InterPro" id="IPR040451">
    <property type="entry name" value="GH81_N"/>
</dbReference>
<dbReference type="PROSITE" id="PS52008">
    <property type="entry name" value="GH81"/>
    <property type="match status" value="1"/>
</dbReference>
<dbReference type="GO" id="GO:0009986">
    <property type="term" value="C:cell surface"/>
    <property type="evidence" value="ECO:0007669"/>
    <property type="project" value="TreeGrafter"/>
</dbReference>
<evidence type="ECO:0000256" key="9">
    <source>
        <dbReference type="SAM" id="MobiDB-lite"/>
    </source>
</evidence>
<evidence type="ECO:0000256" key="6">
    <source>
        <dbReference type="ARBA" id="ARBA00023295"/>
    </source>
</evidence>
<name>A0AAX4HF91_9ASCO</name>
<dbReference type="EC" id="3.2.1.39" evidence="3"/>
<evidence type="ECO:0000259" key="11">
    <source>
        <dbReference type="Pfam" id="PF03639"/>
    </source>
</evidence>
<feature type="compositionally biased region" description="Low complexity" evidence="9">
    <location>
        <begin position="510"/>
        <end position="519"/>
    </location>
</feature>
<dbReference type="EMBL" id="CP138899">
    <property type="protein sequence ID" value="WPK27278.1"/>
    <property type="molecule type" value="Genomic_DNA"/>
</dbReference>
<evidence type="ECO:0000256" key="2">
    <source>
        <dbReference type="ARBA" id="ARBA00010730"/>
    </source>
</evidence>
<evidence type="ECO:0000256" key="5">
    <source>
        <dbReference type="ARBA" id="ARBA00023277"/>
    </source>
</evidence>
<organism evidence="13 14">
    <name type="scientific">Australozyma saopauloensis</name>
    <dbReference type="NCBI Taxonomy" id="291208"/>
    <lineage>
        <taxon>Eukaryota</taxon>
        <taxon>Fungi</taxon>
        <taxon>Dikarya</taxon>
        <taxon>Ascomycota</taxon>
        <taxon>Saccharomycotina</taxon>
        <taxon>Pichiomycetes</taxon>
        <taxon>Metschnikowiaceae</taxon>
        <taxon>Australozyma</taxon>
    </lineage>
</organism>
<dbReference type="Proteomes" id="UP001338582">
    <property type="component" value="Chromosome 6"/>
</dbReference>